<accession>A0A1H1BLF1</accession>
<feature type="coiled-coil region" evidence="1">
    <location>
        <begin position="42"/>
        <end position="69"/>
    </location>
</feature>
<dbReference type="AlphaFoldDB" id="A0A1H1BLF1"/>
<dbReference type="OrthoDB" id="5187715at2"/>
<dbReference type="RefSeq" id="WP_010156509.1">
    <property type="nucleotide sequence ID" value="NZ_FNKB01000002.1"/>
</dbReference>
<keyword evidence="1" id="KW-0175">Coiled coil</keyword>
<keyword evidence="3" id="KW-1133">Transmembrane helix</keyword>
<gene>
    <name evidence="4" type="ORF">SAMN04488565_2897</name>
</gene>
<dbReference type="Proteomes" id="UP000182690">
    <property type="component" value="Unassembled WGS sequence"/>
</dbReference>
<evidence type="ECO:0000256" key="2">
    <source>
        <dbReference type="SAM" id="MobiDB-lite"/>
    </source>
</evidence>
<dbReference type="EMBL" id="FNKB01000002">
    <property type="protein sequence ID" value="SDQ52709.1"/>
    <property type="molecule type" value="Genomic_DNA"/>
</dbReference>
<keyword evidence="3" id="KW-0472">Membrane</keyword>
<keyword evidence="3" id="KW-0812">Transmembrane</keyword>
<sequence length="175" mass="19031">MKGWIDDVGTWASSLRFSGFTVVVVVLVLAGIAIVSPSLSTFVQQRREIAELRESVRQSQEAVNEIDAERAKWKDPVYVRSQARDRLFYVMPGETQVNVIDDIVMPIESDEEPDPELSRIPTNWARNLSASFLSAGTTDAPPADAPTGADPAPTDPSTDPADPESPPAPAEETPQ</sequence>
<evidence type="ECO:0000313" key="5">
    <source>
        <dbReference type="Proteomes" id="UP000182690"/>
    </source>
</evidence>
<evidence type="ECO:0000256" key="3">
    <source>
        <dbReference type="SAM" id="Phobius"/>
    </source>
</evidence>
<organism evidence="4 5">
    <name type="scientific">Leucobacter chromiiresistens</name>
    <dbReference type="NCBI Taxonomy" id="1079994"/>
    <lineage>
        <taxon>Bacteria</taxon>
        <taxon>Bacillati</taxon>
        <taxon>Actinomycetota</taxon>
        <taxon>Actinomycetes</taxon>
        <taxon>Micrococcales</taxon>
        <taxon>Microbacteriaceae</taxon>
        <taxon>Leucobacter</taxon>
    </lineage>
</organism>
<reference evidence="4 5" key="1">
    <citation type="submission" date="2016-10" db="EMBL/GenBank/DDBJ databases">
        <authorList>
            <person name="de Groot N.N."/>
        </authorList>
    </citation>
    <scope>NUCLEOTIDE SEQUENCE [LARGE SCALE GENOMIC DNA]</scope>
    <source>
        <strain evidence="4 5">DSM 22788</strain>
    </source>
</reference>
<name>A0A1H1BLF1_9MICO</name>
<protein>
    <submittedName>
        <fullName evidence="4">Septum formation initiator</fullName>
    </submittedName>
</protein>
<evidence type="ECO:0000313" key="4">
    <source>
        <dbReference type="EMBL" id="SDQ52709.1"/>
    </source>
</evidence>
<evidence type="ECO:0000256" key="1">
    <source>
        <dbReference type="SAM" id="Coils"/>
    </source>
</evidence>
<proteinExistence type="predicted"/>
<dbReference type="eggNOG" id="COG2919">
    <property type="taxonomic scope" value="Bacteria"/>
</dbReference>
<feature type="transmembrane region" description="Helical" evidence="3">
    <location>
        <begin position="20"/>
        <end position="43"/>
    </location>
</feature>
<dbReference type="InterPro" id="IPR007060">
    <property type="entry name" value="FtsL/DivIC"/>
</dbReference>
<dbReference type="Pfam" id="PF04977">
    <property type="entry name" value="DivIC"/>
    <property type="match status" value="1"/>
</dbReference>
<dbReference type="STRING" id="1079994.SAMN04488565_2897"/>
<feature type="region of interest" description="Disordered" evidence="2">
    <location>
        <begin position="131"/>
        <end position="175"/>
    </location>
</feature>
<feature type="compositionally biased region" description="Low complexity" evidence="2">
    <location>
        <begin position="134"/>
        <end position="160"/>
    </location>
</feature>